<organism evidence="1 2">
    <name type="scientific">Myotis brandtii</name>
    <name type="common">Brandt's bat</name>
    <dbReference type="NCBI Taxonomy" id="109478"/>
    <lineage>
        <taxon>Eukaryota</taxon>
        <taxon>Metazoa</taxon>
        <taxon>Chordata</taxon>
        <taxon>Craniata</taxon>
        <taxon>Vertebrata</taxon>
        <taxon>Euteleostomi</taxon>
        <taxon>Mammalia</taxon>
        <taxon>Eutheria</taxon>
        <taxon>Laurasiatheria</taxon>
        <taxon>Chiroptera</taxon>
        <taxon>Yangochiroptera</taxon>
        <taxon>Vespertilionidae</taxon>
        <taxon>Myotis</taxon>
    </lineage>
</organism>
<sequence>MVNKDMNGFPVKKCSAFQFFKKRVKEPCTHANILTKPDHRTFWTNDDSDITELHTIRAARELPAHSSLEKGKNSISINE</sequence>
<dbReference type="AlphaFoldDB" id="S7MG81"/>
<reference evidence="1 2" key="1">
    <citation type="journal article" date="2013" name="Nat. Commun.">
        <title>Genome analysis reveals insights into physiology and longevity of the Brandt's bat Myotis brandtii.</title>
        <authorList>
            <person name="Seim I."/>
            <person name="Fang X."/>
            <person name="Xiong Z."/>
            <person name="Lobanov A.V."/>
            <person name="Huang Z."/>
            <person name="Ma S."/>
            <person name="Feng Y."/>
            <person name="Turanov A.A."/>
            <person name="Zhu Y."/>
            <person name="Lenz T.L."/>
            <person name="Gerashchenko M.V."/>
            <person name="Fan D."/>
            <person name="Hee Yim S."/>
            <person name="Yao X."/>
            <person name="Jordan D."/>
            <person name="Xiong Y."/>
            <person name="Ma Y."/>
            <person name="Lyapunov A.N."/>
            <person name="Chen G."/>
            <person name="Kulakova O.I."/>
            <person name="Sun Y."/>
            <person name="Lee S.G."/>
            <person name="Bronson R.T."/>
            <person name="Moskalev A.A."/>
            <person name="Sunyaev S.R."/>
            <person name="Zhang G."/>
            <person name="Krogh A."/>
            <person name="Wang J."/>
            <person name="Gladyshev V.N."/>
        </authorList>
    </citation>
    <scope>NUCLEOTIDE SEQUENCE [LARGE SCALE GENOMIC DNA]</scope>
</reference>
<dbReference type="Proteomes" id="UP000052978">
    <property type="component" value="Unassembled WGS sequence"/>
</dbReference>
<protein>
    <submittedName>
        <fullName evidence="1">Uncharacterized protein</fullName>
    </submittedName>
</protein>
<evidence type="ECO:0000313" key="1">
    <source>
        <dbReference type="EMBL" id="EPQ03244.1"/>
    </source>
</evidence>
<proteinExistence type="predicted"/>
<accession>S7MG81</accession>
<name>S7MG81_MYOBR</name>
<gene>
    <name evidence="1" type="ORF">D623_10035694</name>
</gene>
<evidence type="ECO:0000313" key="2">
    <source>
        <dbReference type="Proteomes" id="UP000052978"/>
    </source>
</evidence>
<keyword evidence="2" id="KW-1185">Reference proteome</keyword>
<dbReference type="EMBL" id="KE161334">
    <property type="protein sequence ID" value="EPQ03244.1"/>
    <property type="molecule type" value="Genomic_DNA"/>
</dbReference>